<evidence type="ECO:0000313" key="2">
    <source>
        <dbReference type="Proteomes" id="UP000183076"/>
    </source>
</evidence>
<accession>A0A1H2W3G7</accession>
<protein>
    <submittedName>
        <fullName evidence="1">Uncharacterized protein</fullName>
    </submittedName>
</protein>
<proteinExistence type="predicted"/>
<dbReference type="RefSeq" id="WP_074635289.1">
    <property type="nucleotide sequence ID" value="NZ_CP160849.1"/>
</dbReference>
<gene>
    <name evidence="1" type="ORF">SAMN04488041_103133</name>
</gene>
<evidence type="ECO:0000313" key="1">
    <source>
        <dbReference type="EMBL" id="SDW74804.1"/>
    </source>
</evidence>
<dbReference type="AlphaFoldDB" id="A0A1H2W3G7"/>
<dbReference type="STRING" id="60137.SAMN04488041_103133"/>
<sequence length="80" mass="8858">MNTDTLNSLAKAYAAHSGLTLATVSTYAANDGKFFRRLDEGAGCTLKTAERVVEWFSENWPADLEWPADIPRPRKKKDAA</sequence>
<dbReference type="GeneID" id="94021251"/>
<dbReference type="Proteomes" id="UP000183076">
    <property type="component" value="Unassembled WGS sequence"/>
</dbReference>
<organism evidence="1 2">
    <name type="scientific">Sulfitobacter pontiacus</name>
    <dbReference type="NCBI Taxonomy" id="60137"/>
    <lineage>
        <taxon>Bacteria</taxon>
        <taxon>Pseudomonadati</taxon>
        <taxon>Pseudomonadota</taxon>
        <taxon>Alphaproteobacteria</taxon>
        <taxon>Rhodobacterales</taxon>
        <taxon>Roseobacteraceae</taxon>
        <taxon>Sulfitobacter</taxon>
    </lineage>
</organism>
<name>A0A1H2W3G7_9RHOB</name>
<dbReference type="EMBL" id="FNNB01000003">
    <property type="protein sequence ID" value="SDW74804.1"/>
    <property type="molecule type" value="Genomic_DNA"/>
</dbReference>
<reference evidence="2" key="1">
    <citation type="submission" date="2016-10" db="EMBL/GenBank/DDBJ databases">
        <authorList>
            <person name="Varghese N."/>
            <person name="Submissions S."/>
        </authorList>
    </citation>
    <scope>NUCLEOTIDE SEQUENCE [LARGE SCALE GENOMIC DNA]</scope>
    <source>
        <strain evidence="2">DSM 10014</strain>
    </source>
</reference>